<sequence length="229" mass="25727">MHPVHKPALLMQTGIGPTLGITRCHSRVISEVSLTNSFKCMAAVHASRFPVGKSANEASNSCNPTGRTMVTDEYQAASSIAADINALQNTGSIIDRVEQTSLRAASSRKAITATIPPWQRKLFAWRRVRDKPFGHYAPLEPIKTFSNDKSSVYKPVLETTSTILKEKAYRAVPHDFYSRSTRLWRRPVRGTFTSAYCVLRAATKRLVEEIQALQNLEARTHCIRRRKEE</sequence>
<evidence type="ECO:0000313" key="1">
    <source>
        <dbReference type="EMBL" id="KAF7435412.1"/>
    </source>
</evidence>
<keyword evidence="2" id="KW-1185">Reference proteome</keyword>
<protein>
    <submittedName>
        <fullName evidence="1">Uncharacterized protein</fullName>
    </submittedName>
</protein>
<comment type="caution">
    <text evidence="1">The sequence shown here is derived from an EMBL/GenBank/DDBJ whole genome shotgun (WGS) entry which is preliminary data.</text>
</comment>
<name>A0A834UFA5_VESPE</name>
<dbReference type="AlphaFoldDB" id="A0A834UFA5"/>
<accession>A0A834UFA5</accession>
<evidence type="ECO:0000313" key="2">
    <source>
        <dbReference type="Proteomes" id="UP000600918"/>
    </source>
</evidence>
<organism evidence="1 2">
    <name type="scientific">Vespula pensylvanica</name>
    <name type="common">Western yellow jacket</name>
    <name type="synonym">Wasp</name>
    <dbReference type="NCBI Taxonomy" id="30213"/>
    <lineage>
        <taxon>Eukaryota</taxon>
        <taxon>Metazoa</taxon>
        <taxon>Ecdysozoa</taxon>
        <taxon>Arthropoda</taxon>
        <taxon>Hexapoda</taxon>
        <taxon>Insecta</taxon>
        <taxon>Pterygota</taxon>
        <taxon>Neoptera</taxon>
        <taxon>Endopterygota</taxon>
        <taxon>Hymenoptera</taxon>
        <taxon>Apocrita</taxon>
        <taxon>Aculeata</taxon>
        <taxon>Vespoidea</taxon>
        <taxon>Vespidae</taxon>
        <taxon>Vespinae</taxon>
        <taxon>Vespula</taxon>
    </lineage>
</organism>
<reference evidence="1" key="1">
    <citation type="journal article" date="2020" name="G3 (Bethesda)">
        <title>High-Quality Assemblies for Three Invasive Social Wasps from the &lt;i&gt;Vespula&lt;/i&gt; Genus.</title>
        <authorList>
            <person name="Harrop T.W.R."/>
            <person name="Guhlin J."/>
            <person name="McLaughlin G.M."/>
            <person name="Permina E."/>
            <person name="Stockwell P."/>
            <person name="Gilligan J."/>
            <person name="Le Lec M.F."/>
            <person name="Gruber M.A.M."/>
            <person name="Quinn O."/>
            <person name="Lovegrove M."/>
            <person name="Duncan E.J."/>
            <person name="Remnant E.J."/>
            <person name="Van Eeckhoven J."/>
            <person name="Graham B."/>
            <person name="Knapp R.A."/>
            <person name="Langford K.W."/>
            <person name="Kronenberg Z."/>
            <person name="Press M.O."/>
            <person name="Eacker S.M."/>
            <person name="Wilson-Rankin E.E."/>
            <person name="Purcell J."/>
            <person name="Lester P.J."/>
            <person name="Dearden P.K."/>
        </authorList>
    </citation>
    <scope>NUCLEOTIDE SEQUENCE</scope>
    <source>
        <strain evidence="1">Volc-1</strain>
    </source>
</reference>
<dbReference type="EMBL" id="JACSDY010000002">
    <property type="protein sequence ID" value="KAF7435412.1"/>
    <property type="molecule type" value="Genomic_DNA"/>
</dbReference>
<dbReference type="Proteomes" id="UP000600918">
    <property type="component" value="Unassembled WGS sequence"/>
</dbReference>
<proteinExistence type="predicted"/>
<gene>
    <name evidence="1" type="ORF">H0235_003603</name>
</gene>